<dbReference type="GO" id="GO:0010468">
    <property type="term" value="P:regulation of gene expression"/>
    <property type="evidence" value="ECO:0007669"/>
    <property type="project" value="TreeGrafter"/>
</dbReference>
<gene>
    <name evidence="5" type="ORF">FISHEDRAFT_12224</name>
</gene>
<dbReference type="PANTHER" id="PTHR46040">
    <property type="entry name" value="HIGH MOBILITY GROUP PROTEIN 2"/>
    <property type="match status" value="1"/>
</dbReference>
<feature type="DNA-binding region" description="HMG box" evidence="3">
    <location>
        <begin position="12"/>
        <end position="80"/>
    </location>
</feature>
<dbReference type="Proteomes" id="UP000054144">
    <property type="component" value="Unassembled WGS sequence"/>
</dbReference>
<dbReference type="Gene3D" id="1.10.30.10">
    <property type="entry name" value="High mobility group box domain"/>
    <property type="match status" value="1"/>
</dbReference>
<feature type="domain" description="HMG box" evidence="4">
    <location>
        <begin position="12"/>
        <end position="80"/>
    </location>
</feature>
<dbReference type="Pfam" id="PF09011">
    <property type="entry name" value="HMG_box_2"/>
    <property type="match status" value="1"/>
</dbReference>
<proteinExistence type="predicted"/>
<dbReference type="OrthoDB" id="1919336at2759"/>
<dbReference type="SUPFAM" id="SSF47095">
    <property type="entry name" value="HMG-box"/>
    <property type="match status" value="1"/>
</dbReference>
<evidence type="ECO:0000256" key="1">
    <source>
        <dbReference type="ARBA" id="ARBA00023125"/>
    </source>
</evidence>
<name>A0A0D7AA76_9AGAR</name>
<dbReference type="InterPro" id="IPR036910">
    <property type="entry name" value="HMG_box_dom_sf"/>
</dbReference>
<evidence type="ECO:0000256" key="3">
    <source>
        <dbReference type="PROSITE-ProRule" id="PRU00267"/>
    </source>
</evidence>
<dbReference type="InterPro" id="IPR051965">
    <property type="entry name" value="ChromReg_NeuronalGeneExpr"/>
</dbReference>
<reference evidence="5 6" key="1">
    <citation type="journal article" date="2015" name="Fungal Genet. Biol.">
        <title>Evolution of novel wood decay mechanisms in Agaricales revealed by the genome sequences of Fistulina hepatica and Cylindrobasidium torrendii.</title>
        <authorList>
            <person name="Floudas D."/>
            <person name="Held B.W."/>
            <person name="Riley R."/>
            <person name="Nagy L.G."/>
            <person name="Koehler G."/>
            <person name="Ransdell A.S."/>
            <person name="Younus H."/>
            <person name="Chow J."/>
            <person name="Chiniquy J."/>
            <person name="Lipzen A."/>
            <person name="Tritt A."/>
            <person name="Sun H."/>
            <person name="Haridas S."/>
            <person name="LaButti K."/>
            <person name="Ohm R.A."/>
            <person name="Kues U."/>
            <person name="Blanchette R.A."/>
            <person name="Grigoriev I.V."/>
            <person name="Minto R.E."/>
            <person name="Hibbett D.S."/>
        </authorList>
    </citation>
    <scope>NUCLEOTIDE SEQUENCE [LARGE SCALE GENOMIC DNA]</scope>
    <source>
        <strain evidence="5 6">ATCC 64428</strain>
    </source>
</reference>
<feature type="non-terminal residue" evidence="5">
    <location>
        <position position="1"/>
    </location>
</feature>
<evidence type="ECO:0000313" key="6">
    <source>
        <dbReference type="Proteomes" id="UP000054144"/>
    </source>
</evidence>
<dbReference type="InterPro" id="IPR009071">
    <property type="entry name" value="HMG_box_dom"/>
</dbReference>
<dbReference type="EMBL" id="KN881931">
    <property type="protein sequence ID" value="KIY47590.1"/>
    <property type="molecule type" value="Genomic_DNA"/>
</dbReference>
<evidence type="ECO:0000313" key="5">
    <source>
        <dbReference type="EMBL" id="KIY47590.1"/>
    </source>
</evidence>
<keyword evidence="1 3" id="KW-0238">DNA-binding</keyword>
<keyword evidence="6" id="KW-1185">Reference proteome</keyword>
<evidence type="ECO:0000259" key="4">
    <source>
        <dbReference type="PROSITE" id="PS50118"/>
    </source>
</evidence>
<dbReference type="AlphaFoldDB" id="A0A0D7AA76"/>
<feature type="non-terminal residue" evidence="5">
    <location>
        <position position="80"/>
    </location>
</feature>
<dbReference type="PANTHER" id="PTHR46040:SF3">
    <property type="entry name" value="HIGH MOBILITY GROUP PROTEIN 2"/>
    <property type="match status" value="1"/>
</dbReference>
<dbReference type="GO" id="GO:0005634">
    <property type="term" value="C:nucleus"/>
    <property type="evidence" value="ECO:0007669"/>
    <property type="project" value="UniProtKB-UniRule"/>
</dbReference>
<dbReference type="SMART" id="SM00398">
    <property type="entry name" value="HMG"/>
    <property type="match status" value="1"/>
</dbReference>
<accession>A0A0D7AA76</accession>
<organism evidence="5 6">
    <name type="scientific">Fistulina hepatica ATCC 64428</name>
    <dbReference type="NCBI Taxonomy" id="1128425"/>
    <lineage>
        <taxon>Eukaryota</taxon>
        <taxon>Fungi</taxon>
        <taxon>Dikarya</taxon>
        <taxon>Basidiomycota</taxon>
        <taxon>Agaricomycotina</taxon>
        <taxon>Agaricomycetes</taxon>
        <taxon>Agaricomycetidae</taxon>
        <taxon>Agaricales</taxon>
        <taxon>Fistulinaceae</taxon>
        <taxon>Fistulina</taxon>
    </lineage>
</organism>
<keyword evidence="2 3" id="KW-0539">Nucleus</keyword>
<protein>
    <submittedName>
        <fullName evidence="5">HMG-box</fullName>
    </submittedName>
</protein>
<evidence type="ECO:0000256" key="2">
    <source>
        <dbReference type="ARBA" id="ARBA00023242"/>
    </source>
</evidence>
<sequence>KKKKRERDPNAPKRAMSSYFLYQNDVRAEMRRRNPNLPYRELTKLVSDQWGNLNTEQKQIYEQEASLHRQIYTSQKAAYE</sequence>
<dbReference type="GO" id="GO:0003677">
    <property type="term" value="F:DNA binding"/>
    <property type="evidence" value="ECO:0007669"/>
    <property type="project" value="UniProtKB-UniRule"/>
</dbReference>
<dbReference type="PROSITE" id="PS50118">
    <property type="entry name" value="HMG_BOX_2"/>
    <property type="match status" value="1"/>
</dbReference>